<sequence length="56" mass="6712">MRHIIIRFFLGFLFLACLLFSLVTANFSFSLLYFALSAIFLWSAYSLWKQDKNNRR</sequence>
<keyword evidence="1" id="KW-1133">Transmembrane helix</keyword>
<dbReference type="Proteomes" id="UP000886803">
    <property type="component" value="Unassembled WGS sequence"/>
</dbReference>
<keyword evidence="1" id="KW-0472">Membrane</keyword>
<gene>
    <name evidence="2" type="ORF">H9945_01115</name>
</gene>
<reference evidence="2" key="1">
    <citation type="journal article" date="2021" name="PeerJ">
        <title>Extensive microbial diversity within the chicken gut microbiome revealed by metagenomics and culture.</title>
        <authorList>
            <person name="Gilroy R."/>
            <person name="Ravi A."/>
            <person name="Getino M."/>
            <person name="Pursley I."/>
            <person name="Horton D.L."/>
            <person name="Alikhan N.F."/>
            <person name="Baker D."/>
            <person name="Gharbi K."/>
            <person name="Hall N."/>
            <person name="Watson M."/>
            <person name="Adriaenssens E.M."/>
            <person name="Foster-Nyarko E."/>
            <person name="Jarju S."/>
            <person name="Secka A."/>
            <person name="Antonio M."/>
            <person name="Oren A."/>
            <person name="Chaudhuri R.R."/>
            <person name="La Ragione R."/>
            <person name="Hildebrand F."/>
            <person name="Pallen M.J."/>
        </authorList>
    </citation>
    <scope>NUCLEOTIDE SEQUENCE</scope>
    <source>
        <strain evidence="2">ChiBcec8-13705</strain>
    </source>
</reference>
<comment type="caution">
    <text evidence="2">The sequence shown here is derived from an EMBL/GenBank/DDBJ whole genome shotgun (WGS) entry which is preliminary data.</text>
</comment>
<proteinExistence type="predicted"/>
<protein>
    <submittedName>
        <fullName evidence="2">Uncharacterized protein</fullName>
    </submittedName>
</protein>
<feature type="transmembrane region" description="Helical" evidence="1">
    <location>
        <begin position="5"/>
        <end position="25"/>
    </location>
</feature>
<keyword evidence="1" id="KW-0812">Transmembrane</keyword>
<evidence type="ECO:0000313" key="3">
    <source>
        <dbReference type="Proteomes" id="UP000886803"/>
    </source>
</evidence>
<accession>A0A9D2M433</accession>
<name>A0A9D2M433_9FIRM</name>
<organism evidence="2 3">
    <name type="scientific">Candidatus Gemmiger avicola</name>
    <dbReference type="NCBI Taxonomy" id="2838605"/>
    <lineage>
        <taxon>Bacteria</taxon>
        <taxon>Bacillati</taxon>
        <taxon>Bacillota</taxon>
        <taxon>Clostridia</taxon>
        <taxon>Eubacteriales</taxon>
        <taxon>Gemmiger</taxon>
    </lineage>
</organism>
<evidence type="ECO:0000256" key="1">
    <source>
        <dbReference type="SAM" id="Phobius"/>
    </source>
</evidence>
<evidence type="ECO:0000313" key="2">
    <source>
        <dbReference type="EMBL" id="HJB41081.1"/>
    </source>
</evidence>
<dbReference type="EMBL" id="DWYG01000012">
    <property type="protein sequence ID" value="HJB41081.1"/>
    <property type="molecule type" value="Genomic_DNA"/>
</dbReference>
<feature type="transmembrane region" description="Helical" evidence="1">
    <location>
        <begin position="31"/>
        <end position="48"/>
    </location>
</feature>
<dbReference type="AlphaFoldDB" id="A0A9D2M433"/>
<reference evidence="2" key="2">
    <citation type="submission" date="2021-04" db="EMBL/GenBank/DDBJ databases">
        <authorList>
            <person name="Gilroy R."/>
        </authorList>
    </citation>
    <scope>NUCLEOTIDE SEQUENCE</scope>
    <source>
        <strain evidence="2">ChiBcec8-13705</strain>
    </source>
</reference>